<feature type="transmembrane region" description="Helical" evidence="9">
    <location>
        <begin position="286"/>
        <end position="309"/>
    </location>
</feature>
<evidence type="ECO:0000256" key="8">
    <source>
        <dbReference type="SAM" id="MobiDB-lite"/>
    </source>
</evidence>
<protein>
    <recommendedName>
        <fullName evidence="12">Sugar transporter</fullName>
    </recommendedName>
</protein>
<feature type="transmembrane region" description="Helical" evidence="9">
    <location>
        <begin position="202"/>
        <end position="223"/>
    </location>
</feature>
<dbReference type="InterPro" id="IPR005828">
    <property type="entry name" value="MFS_sugar_transport-like"/>
</dbReference>
<keyword evidence="6 9" id="KW-0472">Membrane</keyword>
<organism evidence="10 11">
    <name type="scientific">Aureobasidium vineae</name>
    <dbReference type="NCBI Taxonomy" id="2773715"/>
    <lineage>
        <taxon>Eukaryota</taxon>
        <taxon>Fungi</taxon>
        <taxon>Dikarya</taxon>
        <taxon>Ascomycota</taxon>
        <taxon>Pezizomycotina</taxon>
        <taxon>Dothideomycetes</taxon>
        <taxon>Dothideomycetidae</taxon>
        <taxon>Dothideales</taxon>
        <taxon>Saccotheciaceae</taxon>
        <taxon>Aureobasidium</taxon>
    </lineage>
</organism>
<keyword evidence="4 9" id="KW-0812">Transmembrane</keyword>
<evidence type="ECO:0000256" key="5">
    <source>
        <dbReference type="ARBA" id="ARBA00022989"/>
    </source>
</evidence>
<evidence type="ECO:0000256" key="2">
    <source>
        <dbReference type="ARBA" id="ARBA00010992"/>
    </source>
</evidence>
<comment type="similarity">
    <text evidence="2 7">Belongs to the major facilitator superfamily. Sugar transporter (TC 2.A.1.1) family.</text>
</comment>
<keyword evidence="11" id="KW-1185">Reference proteome</keyword>
<dbReference type="GO" id="GO:0016020">
    <property type="term" value="C:membrane"/>
    <property type="evidence" value="ECO:0007669"/>
    <property type="project" value="UniProtKB-SubCell"/>
</dbReference>
<dbReference type="PANTHER" id="PTHR48022">
    <property type="entry name" value="PLASTIDIC GLUCOSE TRANSPORTER 4"/>
    <property type="match status" value="1"/>
</dbReference>
<reference evidence="10" key="1">
    <citation type="submission" date="2020-06" db="EMBL/GenBank/DDBJ databases">
        <authorList>
            <person name="Onetto C."/>
        </authorList>
    </citation>
    <scope>NUCLEOTIDE SEQUENCE</scope>
</reference>
<dbReference type="SUPFAM" id="SSF103473">
    <property type="entry name" value="MFS general substrate transporter"/>
    <property type="match status" value="1"/>
</dbReference>
<dbReference type="Pfam" id="PF00083">
    <property type="entry name" value="Sugar_tr"/>
    <property type="match status" value="1"/>
</dbReference>
<dbReference type="AlphaFoldDB" id="A0A9N8P747"/>
<proteinExistence type="inferred from homology"/>
<dbReference type="FunFam" id="1.20.1250.20:FF:000078">
    <property type="entry name" value="MFS maltose transporter, putative"/>
    <property type="match status" value="1"/>
</dbReference>
<gene>
    <name evidence="10" type="ORF">AWRI4619_LOCUS2867</name>
</gene>
<dbReference type="InterPro" id="IPR050360">
    <property type="entry name" value="MFS_Sugar_Transporters"/>
</dbReference>
<dbReference type="Gene3D" id="1.20.1250.20">
    <property type="entry name" value="MFS general substrate transporter like domains"/>
    <property type="match status" value="1"/>
</dbReference>
<feature type="region of interest" description="Disordered" evidence="8">
    <location>
        <begin position="497"/>
        <end position="524"/>
    </location>
</feature>
<dbReference type="EMBL" id="CAIJEN010000003">
    <property type="protein sequence ID" value="CAD0084300.1"/>
    <property type="molecule type" value="Genomic_DNA"/>
</dbReference>
<keyword evidence="5 9" id="KW-1133">Transmembrane helix</keyword>
<feature type="region of interest" description="Disordered" evidence="8">
    <location>
        <begin position="17"/>
        <end position="38"/>
    </location>
</feature>
<feature type="transmembrane region" description="Helical" evidence="9">
    <location>
        <begin position="375"/>
        <end position="400"/>
    </location>
</feature>
<feature type="compositionally biased region" description="Basic and acidic residues" evidence="8">
    <location>
        <begin position="17"/>
        <end position="31"/>
    </location>
</feature>
<name>A0A9N8P747_9PEZI</name>
<feature type="transmembrane region" description="Helical" evidence="9">
    <location>
        <begin position="421"/>
        <end position="438"/>
    </location>
</feature>
<evidence type="ECO:0000256" key="4">
    <source>
        <dbReference type="ARBA" id="ARBA00022692"/>
    </source>
</evidence>
<feature type="transmembrane region" description="Helical" evidence="9">
    <location>
        <begin position="324"/>
        <end position="341"/>
    </location>
</feature>
<evidence type="ECO:0000256" key="1">
    <source>
        <dbReference type="ARBA" id="ARBA00004141"/>
    </source>
</evidence>
<dbReference type="InterPro" id="IPR036259">
    <property type="entry name" value="MFS_trans_sf"/>
</dbReference>
<keyword evidence="3 7" id="KW-0813">Transport</keyword>
<feature type="transmembrane region" description="Helical" evidence="9">
    <location>
        <begin position="450"/>
        <end position="466"/>
    </location>
</feature>
<evidence type="ECO:0000256" key="6">
    <source>
        <dbReference type="ARBA" id="ARBA00023136"/>
    </source>
</evidence>
<evidence type="ECO:0000313" key="11">
    <source>
        <dbReference type="Proteomes" id="UP000716446"/>
    </source>
</evidence>
<dbReference type="NCBIfam" id="TIGR00879">
    <property type="entry name" value="SP"/>
    <property type="match status" value="1"/>
</dbReference>
<feature type="non-terminal residue" evidence="10">
    <location>
        <position position="524"/>
    </location>
</feature>
<sequence length="524" mass="58615">MQDFNDVIQIGEKSTDKMDRRMSASLRERRGSSSTDSEADANLVLDRARVALEEEHSMTLWSAMKMYPKAIGWSVLASTCIVMEGYDLVYGHLTADGTYQVTAAWQTGLTNGTCIGEMIGLALTGIFADKYGQRWTIISALALITITPSYAAEVVPMELRPYLTCYVNLCWVMGQIIGSGVLRALVDRTDQWGYRIPYALQWIWPVPLAVAMFLAPESPWWLVRQGRIEEAERSVNRLTSKRGQETFDSQKAVAAIIHTNEMEKHVTAGTSYTDCFKGIELRRTEICCMVWMIQILCGGGIMAFSSYFFERAGLNTAYSFDLTMAQYGLGAVGVFIAWALIPWVGRRTLFLVGQMIMMVLLLIIGFIGVGPKSQASSWAVGALLLVYVFVYDITVGPLTYSFVSEISSTRLRQKTMVLARNAYLVANIVNNVLTPHMLNPTSWNWGPKTGLFWAGVCFLTIVWAYYRLPEPKGRTCAELDDLFERKIPARQFASTVANPFDNGRRHGSVEAGSRRQELRKAEAN</sequence>
<evidence type="ECO:0000313" key="10">
    <source>
        <dbReference type="EMBL" id="CAD0084300.1"/>
    </source>
</evidence>
<evidence type="ECO:0000256" key="3">
    <source>
        <dbReference type="ARBA" id="ARBA00022448"/>
    </source>
</evidence>
<dbReference type="InterPro" id="IPR003663">
    <property type="entry name" value="Sugar/inositol_transpt"/>
</dbReference>
<comment type="caution">
    <text evidence="10">The sequence shown here is derived from an EMBL/GenBank/DDBJ whole genome shotgun (WGS) entry which is preliminary data.</text>
</comment>
<dbReference type="Proteomes" id="UP000716446">
    <property type="component" value="Unassembled WGS sequence"/>
</dbReference>
<dbReference type="PANTHER" id="PTHR48022:SF5">
    <property type="entry name" value="ALPHA-GLUCOSIDES PERMEASE MPH2-RELATED"/>
    <property type="match status" value="1"/>
</dbReference>
<feature type="compositionally biased region" description="Basic and acidic residues" evidence="8">
    <location>
        <begin position="502"/>
        <end position="524"/>
    </location>
</feature>
<evidence type="ECO:0000256" key="7">
    <source>
        <dbReference type="RuleBase" id="RU003346"/>
    </source>
</evidence>
<feature type="transmembrane region" description="Helical" evidence="9">
    <location>
        <begin position="348"/>
        <end position="369"/>
    </location>
</feature>
<dbReference type="GO" id="GO:0005351">
    <property type="term" value="F:carbohydrate:proton symporter activity"/>
    <property type="evidence" value="ECO:0007669"/>
    <property type="project" value="TreeGrafter"/>
</dbReference>
<accession>A0A9N8P747</accession>
<feature type="transmembrane region" description="Helical" evidence="9">
    <location>
        <begin position="135"/>
        <end position="155"/>
    </location>
</feature>
<evidence type="ECO:0008006" key="12">
    <source>
        <dbReference type="Google" id="ProtNLM"/>
    </source>
</evidence>
<evidence type="ECO:0000256" key="9">
    <source>
        <dbReference type="SAM" id="Phobius"/>
    </source>
</evidence>
<comment type="subcellular location">
    <subcellularLocation>
        <location evidence="1">Membrane</location>
        <topology evidence="1">Multi-pass membrane protein</topology>
    </subcellularLocation>
</comment>
<feature type="transmembrane region" description="Helical" evidence="9">
    <location>
        <begin position="162"/>
        <end position="182"/>
    </location>
</feature>